<evidence type="ECO:0000313" key="3">
    <source>
        <dbReference type="EMBL" id="MBF7127979.1"/>
    </source>
</evidence>
<evidence type="ECO:0000313" key="5">
    <source>
        <dbReference type="Proteomes" id="UP000743107"/>
    </source>
</evidence>
<keyword evidence="4" id="KW-1185">Reference proteome</keyword>
<dbReference type="Proteomes" id="UP000472573">
    <property type="component" value="Unassembled WGS sequence"/>
</dbReference>
<reference evidence="2" key="1">
    <citation type="submission" date="2019-10" db="EMBL/GenBank/DDBJ databases">
        <authorList>
            <person name="Irmler S."/>
            <person name="Berthoud H."/>
            <person name="Roetschi A."/>
            <person name="Arias E."/>
            <person name="Shani N."/>
            <person name="Wuethrich D."/>
            <person name="Bruggmann R."/>
        </authorList>
    </citation>
    <scope>NUCLEOTIDE SEQUENCE</scope>
    <source>
        <strain evidence="2">FAM13073</strain>
    </source>
</reference>
<dbReference type="Gene3D" id="3.40.630.30">
    <property type="match status" value="1"/>
</dbReference>
<dbReference type="Proteomes" id="UP000743107">
    <property type="component" value="Unassembled WGS sequence"/>
</dbReference>
<reference evidence="3" key="4">
    <citation type="submission" date="2020-11" db="EMBL/GenBank/DDBJ databases">
        <title>Antibiotic susceptibility profiles of Pediococcus pentosaceus from various origins and their implications for the safety assessment of strains with food-technology applications.</title>
        <authorList>
            <person name="Shani N."/>
            <person name="Oberhaensli S."/>
            <person name="Arias E."/>
        </authorList>
    </citation>
    <scope>NUCLEOTIDE SEQUENCE</scope>
    <source>
        <strain evidence="3">FAM 19164</strain>
    </source>
</reference>
<dbReference type="Pfam" id="PF00583">
    <property type="entry name" value="Acetyltransf_1"/>
    <property type="match status" value="1"/>
</dbReference>
<name>A0A512K7L3_PEDPE</name>
<reference evidence="4" key="3">
    <citation type="submission" date="2020-03" db="EMBL/GenBank/DDBJ databases">
        <title>SpeciesPrimer: A bioinformatics pipeline dedicated to the design of qPCR primers for the quantification of bacterial species.</title>
        <authorList>
            <person name="Dreier M."/>
            <person name="Berthoud H."/>
            <person name="Shani N."/>
            <person name="Wechsler D."/>
            <person name="Junier P."/>
        </authorList>
    </citation>
    <scope>NUCLEOTIDE SEQUENCE [LARGE SCALE GENOMIC DNA]</scope>
    <source>
        <strain evidence="4">FAM13073</strain>
    </source>
</reference>
<feature type="domain" description="N-acetyltransferase" evidence="1">
    <location>
        <begin position="5"/>
        <end position="157"/>
    </location>
</feature>
<dbReference type="SUPFAM" id="SSF55729">
    <property type="entry name" value="Acyl-CoA N-acyltransferases (Nat)"/>
    <property type="match status" value="1"/>
</dbReference>
<dbReference type="EMBL" id="WENB01000005">
    <property type="protein sequence ID" value="KAF0412608.1"/>
    <property type="molecule type" value="Genomic_DNA"/>
</dbReference>
<dbReference type="AlphaFoldDB" id="A0A512K7L3"/>
<evidence type="ECO:0000313" key="2">
    <source>
        <dbReference type="EMBL" id="KAF0412608.1"/>
    </source>
</evidence>
<proteinExistence type="predicted"/>
<gene>
    <name evidence="2" type="ORF">GBO79_08585</name>
    <name evidence="3" type="ORF">ITQ97_09235</name>
</gene>
<comment type="caution">
    <text evidence="3">The sequence shown here is derived from an EMBL/GenBank/DDBJ whole genome shotgun (WGS) entry which is preliminary data.</text>
</comment>
<dbReference type="InterPro" id="IPR016181">
    <property type="entry name" value="Acyl_CoA_acyltransferase"/>
</dbReference>
<protein>
    <submittedName>
        <fullName evidence="3">GNAT family N-acetyltransferase</fullName>
    </submittedName>
</protein>
<dbReference type="PROSITE" id="PS51186">
    <property type="entry name" value="GNAT"/>
    <property type="match status" value="1"/>
</dbReference>
<dbReference type="GO" id="GO:0016747">
    <property type="term" value="F:acyltransferase activity, transferring groups other than amino-acyl groups"/>
    <property type="evidence" value="ECO:0007669"/>
    <property type="project" value="InterPro"/>
</dbReference>
<reference evidence="2" key="2">
    <citation type="submission" date="2019-12" db="EMBL/GenBank/DDBJ databases">
        <title>SpeciesPrimer: A bioinformatics pipeline dedicated to the design of qPCR primers for the quantification of bacterial species.</title>
        <authorList>
            <person name="Dreier M."/>
            <person name="Berthoud H."/>
            <person name="Shani N."/>
            <person name="Wechsler D."/>
            <person name="Junier P."/>
        </authorList>
    </citation>
    <scope>NUCLEOTIDE SEQUENCE</scope>
    <source>
        <strain evidence="2">FAM13073</strain>
    </source>
</reference>
<dbReference type="CDD" id="cd04301">
    <property type="entry name" value="NAT_SF"/>
    <property type="match status" value="1"/>
</dbReference>
<evidence type="ECO:0000259" key="1">
    <source>
        <dbReference type="PROSITE" id="PS51186"/>
    </source>
</evidence>
<evidence type="ECO:0000313" key="4">
    <source>
        <dbReference type="Proteomes" id="UP000472573"/>
    </source>
</evidence>
<organism evidence="3 5">
    <name type="scientific">Pediococcus pentosaceus</name>
    <dbReference type="NCBI Taxonomy" id="1255"/>
    <lineage>
        <taxon>Bacteria</taxon>
        <taxon>Bacillati</taxon>
        <taxon>Bacillota</taxon>
        <taxon>Bacilli</taxon>
        <taxon>Lactobacillales</taxon>
        <taxon>Lactobacillaceae</taxon>
        <taxon>Pediococcus</taxon>
    </lineage>
</organism>
<sequence length="163" mass="18754">MLKSIELQPAYKEDLPLLLNLLQDAKEQMASSHITQWNSYYPNIGVLIKDIEDRSLYSTGASNIAAISIDRRGKDWYLHRLMVHSSVKGQGIAKKILSNIIQNGYSNNVDNIWITTNHSNLPMIHILTSLGFSFSHKIKIRGREEYGDFIIYNYNLTQKMLRL</sequence>
<accession>A0A512K7L3</accession>
<dbReference type="RefSeq" id="WP_002834346.1">
    <property type="nucleotide sequence ID" value="NZ_BJZY01000005.1"/>
</dbReference>
<dbReference type="EMBL" id="JADOFV010000005">
    <property type="protein sequence ID" value="MBF7127979.1"/>
    <property type="molecule type" value="Genomic_DNA"/>
</dbReference>
<dbReference type="InterPro" id="IPR000182">
    <property type="entry name" value="GNAT_dom"/>
</dbReference>